<dbReference type="PANTHER" id="PTHR35525:SF3">
    <property type="entry name" value="BLL6575 PROTEIN"/>
    <property type="match status" value="1"/>
</dbReference>
<dbReference type="SUPFAM" id="SSF160904">
    <property type="entry name" value="Jann2411-like"/>
    <property type="match status" value="1"/>
</dbReference>
<dbReference type="InterPro" id="IPR010852">
    <property type="entry name" value="ABATE"/>
</dbReference>
<evidence type="ECO:0000313" key="2">
    <source>
        <dbReference type="EMBL" id="GIE14838.1"/>
    </source>
</evidence>
<protein>
    <recommendedName>
        <fullName evidence="1">Zinc finger CGNR domain-containing protein</fullName>
    </recommendedName>
</protein>
<dbReference type="Pfam" id="PF11706">
    <property type="entry name" value="zf-CGNR"/>
    <property type="match status" value="1"/>
</dbReference>
<dbReference type="InterPro" id="IPR021005">
    <property type="entry name" value="Znf_CGNR"/>
</dbReference>
<dbReference type="Pfam" id="PF07336">
    <property type="entry name" value="ABATE"/>
    <property type="match status" value="1"/>
</dbReference>
<organism evidence="2 3">
    <name type="scientific">Paractinoplanes ferrugineus</name>
    <dbReference type="NCBI Taxonomy" id="113564"/>
    <lineage>
        <taxon>Bacteria</taxon>
        <taxon>Bacillati</taxon>
        <taxon>Actinomycetota</taxon>
        <taxon>Actinomycetes</taxon>
        <taxon>Micromonosporales</taxon>
        <taxon>Micromonosporaceae</taxon>
        <taxon>Paractinoplanes</taxon>
    </lineage>
</organism>
<keyword evidence="3" id="KW-1185">Reference proteome</keyword>
<dbReference type="Proteomes" id="UP000598174">
    <property type="component" value="Unassembled WGS sequence"/>
</dbReference>
<evidence type="ECO:0000259" key="1">
    <source>
        <dbReference type="Pfam" id="PF11706"/>
    </source>
</evidence>
<name>A0A919MGI1_9ACTN</name>
<dbReference type="RefSeq" id="WP_203821229.1">
    <property type="nucleotide sequence ID" value="NZ_BAAABP010000009.1"/>
</dbReference>
<dbReference type="EMBL" id="BOMM01000059">
    <property type="protein sequence ID" value="GIE14838.1"/>
    <property type="molecule type" value="Genomic_DNA"/>
</dbReference>
<dbReference type="InterPro" id="IPR023286">
    <property type="entry name" value="ABATE_dom_sf"/>
</dbReference>
<accession>A0A919MGI1</accession>
<dbReference type="PANTHER" id="PTHR35525">
    <property type="entry name" value="BLL6575 PROTEIN"/>
    <property type="match status" value="1"/>
</dbReference>
<evidence type="ECO:0000313" key="3">
    <source>
        <dbReference type="Proteomes" id="UP000598174"/>
    </source>
</evidence>
<feature type="domain" description="Zinc finger CGNR" evidence="1">
    <location>
        <begin position="137"/>
        <end position="180"/>
    </location>
</feature>
<dbReference type="Gene3D" id="1.10.3300.10">
    <property type="entry name" value="Jann2411-like domain"/>
    <property type="match status" value="1"/>
</dbReference>
<proteinExistence type="predicted"/>
<gene>
    <name evidence="2" type="ORF">Afe05nite_66780</name>
</gene>
<dbReference type="AlphaFoldDB" id="A0A919MGI1"/>
<sequence>MSAQADPRPLLGEPLPLDLVNTRWVGDDGEHDLLASPGGLAIWLSSAGLAGTVPESAETLDALLATRAALDALTRAAASEPERAREMLNETLRHGRIRRLLTAAGPASVVETDTPGWLAAWQAAEQYLRLLAENPARIRECADPGCRLRFYDVSKAGGRRWCSMAACGNRAKYRSHYTRRRGRQSS</sequence>
<comment type="caution">
    <text evidence="2">The sequence shown here is derived from an EMBL/GenBank/DDBJ whole genome shotgun (WGS) entry which is preliminary data.</text>
</comment>
<reference evidence="2" key="1">
    <citation type="submission" date="2021-01" db="EMBL/GenBank/DDBJ databases">
        <title>Whole genome shotgun sequence of Actinoplanes ferrugineus NBRC 15555.</title>
        <authorList>
            <person name="Komaki H."/>
            <person name="Tamura T."/>
        </authorList>
    </citation>
    <scope>NUCLEOTIDE SEQUENCE</scope>
    <source>
        <strain evidence="2">NBRC 15555</strain>
    </source>
</reference>